<name>A0ABX2CJE3_9BRAD</name>
<proteinExistence type="inferred from homology"/>
<dbReference type="PANTHER" id="PTHR43569:SF1">
    <property type="entry name" value="BLL3371 PROTEIN"/>
    <property type="match status" value="1"/>
</dbReference>
<dbReference type="InterPro" id="IPR052350">
    <property type="entry name" value="Metallo-dep_Lactonases"/>
</dbReference>
<evidence type="ECO:0000313" key="4">
    <source>
        <dbReference type="Proteomes" id="UP000886476"/>
    </source>
</evidence>
<sequence length="295" mass="33393">MSGYVDAHHHIWRQADLPWLVGPMQPRIFGPYEPIRRDYPIEEYLQDIAGSGVAQSVYVQTNWAKDGFEDEAAWVQRIADRHGFPHAIVAYADLAVDDARPQFDRLARYPLMRGVRMQLHWHDNPLYRFAASPDLCSVPKIRANIARLADYGWSFDLQVFAPQMAGAAALAESCPSVTFILQHAGMLEDLSPAGREQWRAGMQRLAACRNVVSKLSGLGTFIRRNDPAHVADVVRETIGMFGAERCLFGSNFPIEKLWTEYRALVAAYEAAIEDLDERARMQIMGETARRVYRLG</sequence>
<dbReference type="PANTHER" id="PTHR43569">
    <property type="entry name" value="AMIDOHYDROLASE"/>
    <property type="match status" value="1"/>
</dbReference>
<dbReference type="Gene3D" id="3.20.20.140">
    <property type="entry name" value="Metal-dependent hydrolases"/>
    <property type="match status" value="1"/>
</dbReference>
<evidence type="ECO:0000313" key="3">
    <source>
        <dbReference type="EMBL" id="NPU68309.1"/>
    </source>
</evidence>
<organism evidence="3 4">
    <name type="scientific">Bradyrhizobium aeschynomenes</name>
    <dbReference type="NCBI Taxonomy" id="2734909"/>
    <lineage>
        <taxon>Bacteria</taxon>
        <taxon>Pseudomonadati</taxon>
        <taxon>Pseudomonadota</taxon>
        <taxon>Alphaproteobacteria</taxon>
        <taxon>Hyphomicrobiales</taxon>
        <taxon>Nitrobacteraceae</taxon>
        <taxon>Bradyrhizobium</taxon>
    </lineage>
</organism>
<protein>
    <submittedName>
        <fullName evidence="3">Amidohydrolase family protein</fullName>
    </submittedName>
</protein>
<reference evidence="3" key="1">
    <citation type="submission" date="2020-05" db="EMBL/GenBank/DDBJ databases">
        <title>Nod-independent and nitrogen-fixing Bradyrhizobium aeschynomene sp. nov. isolated from nodules of Aeschynomene indica.</title>
        <authorList>
            <person name="Zhang Z."/>
        </authorList>
    </citation>
    <scope>NUCLEOTIDE SEQUENCE</scope>
    <source>
        <strain evidence="3">83012</strain>
    </source>
</reference>
<keyword evidence="4" id="KW-1185">Reference proteome</keyword>
<dbReference type="Pfam" id="PF04909">
    <property type="entry name" value="Amidohydro_2"/>
    <property type="match status" value="1"/>
</dbReference>
<evidence type="ECO:0000259" key="2">
    <source>
        <dbReference type="Pfam" id="PF04909"/>
    </source>
</evidence>
<comment type="similarity">
    <text evidence="1">Belongs to the metallo-dependent hydrolases superfamily.</text>
</comment>
<gene>
    <name evidence="3" type="ORF">HL667_25135</name>
</gene>
<dbReference type="SUPFAM" id="SSF51556">
    <property type="entry name" value="Metallo-dependent hydrolases"/>
    <property type="match status" value="1"/>
</dbReference>
<dbReference type="EMBL" id="JABFDN010000010">
    <property type="protein sequence ID" value="NPU68309.1"/>
    <property type="molecule type" value="Genomic_DNA"/>
</dbReference>
<dbReference type="RefSeq" id="WP_172113379.1">
    <property type="nucleotide sequence ID" value="NZ_JABFDM010000018.1"/>
</dbReference>
<feature type="domain" description="Amidohydrolase-related" evidence="2">
    <location>
        <begin position="5"/>
        <end position="294"/>
    </location>
</feature>
<evidence type="ECO:0000256" key="1">
    <source>
        <dbReference type="ARBA" id="ARBA00038310"/>
    </source>
</evidence>
<dbReference type="Proteomes" id="UP000886476">
    <property type="component" value="Unassembled WGS sequence"/>
</dbReference>
<accession>A0ABX2CJE3</accession>
<dbReference type="InterPro" id="IPR032466">
    <property type="entry name" value="Metal_Hydrolase"/>
</dbReference>
<dbReference type="InterPro" id="IPR006680">
    <property type="entry name" value="Amidohydro-rel"/>
</dbReference>
<comment type="caution">
    <text evidence="3">The sequence shown here is derived from an EMBL/GenBank/DDBJ whole genome shotgun (WGS) entry which is preliminary data.</text>
</comment>